<sequence length="188" mass="20550">MFGGENNNPMFPSTIEGNRFQYNSDGLPQLQLFGEFPVGCSVGSLNYVGTEHPTSMNQPVKRVMQSGSVSRQQKHLITLNSKSFQDETGQSGCILNLNPVSTGLRLSYEEDEHNSSVTSANGSIKAALPIISSLGDNLKFEIDQQKEQLDCYLRLQWSPGSTGGSNGRLKRLIVGKDFVDVSCSEELV</sequence>
<reference evidence="1" key="1">
    <citation type="journal article" date="2023" name="Science">
        <title>Elucidation of the pathway for biosynthesis of saponin adjuvants from the soapbark tree.</title>
        <authorList>
            <person name="Reed J."/>
            <person name="Orme A."/>
            <person name="El-Demerdash A."/>
            <person name="Owen C."/>
            <person name="Martin L.B.B."/>
            <person name="Misra R.C."/>
            <person name="Kikuchi S."/>
            <person name="Rejzek M."/>
            <person name="Martin A.C."/>
            <person name="Harkess A."/>
            <person name="Leebens-Mack J."/>
            <person name="Louveau T."/>
            <person name="Stephenson M.J."/>
            <person name="Osbourn A."/>
        </authorList>
    </citation>
    <scope>NUCLEOTIDE SEQUENCE</scope>
    <source>
        <strain evidence="1">S10</strain>
    </source>
</reference>
<comment type="caution">
    <text evidence="1">The sequence shown here is derived from an EMBL/GenBank/DDBJ whole genome shotgun (WGS) entry which is preliminary data.</text>
</comment>
<dbReference type="AlphaFoldDB" id="A0AAD7LE74"/>
<keyword evidence="2" id="KW-1185">Reference proteome</keyword>
<accession>A0AAD7LE74</accession>
<evidence type="ECO:0000313" key="1">
    <source>
        <dbReference type="EMBL" id="KAJ7956228.1"/>
    </source>
</evidence>
<dbReference type="EMBL" id="JARAOO010000009">
    <property type="protein sequence ID" value="KAJ7956228.1"/>
    <property type="molecule type" value="Genomic_DNA"/>
</dbReference>
<dbReference type="KEGG" id="qsa:O6P43_022703"/>
<proteinExistence type="predicted"/>
<gene>
    <name evidence="1" type="ORF">O6P43_022703</name>
</gene>
<dbReference type="Proteomes" id="UP001163823">
    <property type="component" value="Chromosome 9"/>
</dbReference>
<protein>
    <submittedName>
        <fullName evidence="1">E3 ubiquitin-protein ligase BOI-like</fullName>
    </submittedName>
</protein>
<evidence type="ECO:0000313" key="2">
    <source>
        <dbReference type="Proteomes" id="UP001163823"/>
    </source>
</evidence>
<organism evidence="1 2">
    <name type="scientific">Quillaja saponaria</name>
    <name type="common">Soap bark tree</name>
    <dbReference type="NCBI Taxonomy" id="32244"/>
    <lineage>
        <taxon>Eukaryota</taxon>
        <taxon>Viridiplantae</taxon>
        <taxon>Streptophyta</taxon>
        <taxon>Embryophyta</taxon>
        <taxon>Tracheophyta</taxon>
        <taxon>Spermatophyta</taxon>
        <taxon>Magnoliopsida</taxon>
        <taxon>eudicotyledons</taxon>
        <taxon>Gunneridae</taxon>
        <taxon>Pentapetalae</taxon>
        <taxon>rosids</taxon>
        <taxon>fabids</taxon>
        <taxon>Fabales</taxon>
        <taxon>Quillajaceae</taxon>
        <taxon>Quillaja</taxon>
    </lineage>
</organism>
<name>A0AAD7LE74_QUISA</name>